<organism evidence="3 4">
    <name type="scientific">Variimorphobacter saccharofermentans</name>
    <dbReference type="NCBI Taxonomy" id="2755051"/>
    <lineage>
        <taxon>Bacteria</taxon>
        <taxon>Bacillati</taxon>
        <taxon>Bacillota</taxon>
        <taxon>Clostridia</taxon>
        <taxon>Lachnospirales</taxon>
        <taxon>Lachnospiraceae</taxon>
        <taxon>Variimorphobacter</taxon>
    </lineage>
</organism>
<evidence type="ECO:0000313" key="3">
    <source>
        <dbReference type="EMBL" id="MBB2183076.1"/>
    </source>
</evidence>
<evidence type="ECO:0000256" key="1">
    <source>
        <dbReference type="SAM" id="Phobius"/>
    </source>
</evidence>
<dbReference type="EMBL" id="JACEGA010000001">
    <property type="protein sequence ID" value="MBB2183076.1"/>
    <property type="molecule type" value="Genomic_DNA"/>
</dbReference>
<name>A0A839K0C2_9FIRM</name>
<accession>A0A839K0C2</accession>
<dbReference type="AlphaFoldDB" id="A0A839K0C2"/>
<gene>
    <name evidence="3" type="ORF">H0486_09310</name>
</gene>
<proteinExistence type="predicted"/>
<sequence length="228" mass="26657">MPKEWFRMKLKKASIYLLGFVSMCIIFSACYYMSYLHALNEFNKRAIERKDELYALMEKAEPTPSVPHEVENTVPVNVPQETIVLPTTKYTLEIYDMKKDTLLTEELNPPAEFVGLTREEIEQYLADYMNDMTLSEYNKGLISYELISFSEDEIVMKKTYNEDFVPFRFYVVVKDGYVVVYNSDLKSVYSYTHIEAKELPEEDRIKLSAGIYVNSVEELYALLESYSS</sequence>
<protein>
    <submittedName>
        <fullName evidence="3">BofC C-terminal domain-containing protein</fullName>
    </submittedName>
</protein>
<feature type="transmembrane region" description="Helical" evidence="1">
    <location>
        <begin position="15"/>
        <end position="35"/>
    </location>
</feature>
<comment type="caution">
    <text evidence="3">The sequence shown here is derived from an EMBL/GenBank/DDBJ whole genome shotgun (WGS) entry which is preliminary data.</text>
</comment>
<keyword evidence="1" id="KW-1133">Transmembrane helix</keyword>
<dbReference type="Proteomes" id="UP000574276">
    <property type="component" value="Unassembled WGS sequence"/>
</dbReference>
<reference evidence="3 4" key="1">
    <citation type="submission" date="2020-07" db="EMBL/GenBank/DDBJ databases">
        <title>Characterization and genome sequencing of isolate MD1, a novel member within the family Lachnospiraceae.</title>
        <authorList>
            <person name="Rettenmaier R."/>
            <person name="Di Bello L."/>
            <person name="Zinser C."/>
            <person name="Scheitz K."/>
            <person name="Liebl W."/>
            <person name="Zverlov V."/>
        </authorList>
    </citation>
    <scope>NUCLEOTIDE SEQUENCE [LARGE SCALE GENOMIC DNA]</scope>
    <source>
        <strain evidence="3 4">MD1</strain>
    </source>
</reference>
<evidence type="ECO:0000313" key="4">
    <source>
        <dbReference type="Proteomes" id="UP000574276"/>
    </source>
</evidence>
<dbReference type="PROSITE" id="PS51257">
    <property type="entry name" value="PROKAR_LIPOPROTEIN"/>
    <property type="match status" value="1"/>
</dbReference>
<dbReference type="RefSeq" id="WP_228352758.1">
    <property type="nucleotide sequence ID" value="NZ_JACEGA010000001.1"/>
</dbReference>
<dbReference type="Pfam" id="PF08955">
    <property type="entry name" value="BofC_C"/>
    <property type="match status" value="1"/>
</dbReference>
<keyword evidence="1" id="KW-0472">Membrane</keyword>
<keyword evidence="1" id="KW-0812">Transmembrane</keyword>
<feature type="domain" description="Bypass of forespore C C-terminal" evidence="2">
    <location>
        <begin position="170"/>
        <end position="227"/>
    </location>
</feature>
<keyword evidence="4" id="KW-1185">Reference proteome</keyword>
<evidence type="ECO:0000259" key="2">
    <source>
        <dbReference type="Pfam" id="PF08955"/>
    </source>
</evidence>
<dbReference type="InterPro" id="IPR015050">
    <property type="entry name" value="BofC_C"/>
</dbReference>